<accession>T1L3Y4</accession>
<protein>
    <recommendedName>
        <fullName evidence="5">Golgi to ER traffic protein 4 homolog</fullName>
    </recommendedName>
</protein>
<evidence type="ECO:0000313" key="3">
    <source>
        <dbReference type="EnsemblMetazoa" id="tetur37g00130.1"/>
    </source>
</evidence>
<reference evidence="3" key="2">
    <citation type="submission" date="2015-06" db="UniProtKB">
        <authorList>
            <consortium name="EnsemblMetazoa"/>
        </authorList>
    </citation>
    <scope>IDENTIFICATION</scope>
</reference>
<dbReference type="EMBL" id="CAEY01001062">
    <property type="status" value="NOT_ANNOTATED_CDS"/>
    <property type="molecule type" value="Genomic_DNA"/>
</dbReference>
<dbReference type="HOGENOM" id="CLU_046061_2_0_1"/>
<dbReference type="GO" id="GO:0045048">
    <property type="term" value="P:protein insertion into ER membrane"/>
    <property type="evidence" value="ECO:0007669"/>
    <property type="project" value="InterPro"/>
</dbReference>
<dbReference type="eggNOG" id="KOG3024">
    <property type="taxonomic scope" value="Eukaryota"/>
</dbReference>
<dbReference type="InterPro" id="IPR007317">
    <property type="entry name" value="GET4"/>
</dbReference>
<name>T1L3Y4_TETUR</name>
<dbReference type="STRING" id="32264.T1L3Y4"/>
<dbReference type="GO" id="GO:0071818">
    <property type="term" value="C:BAT3 complex"/>
    <property type="evidence" value="ECO:0007669"/>
    <property type="project" value="TreeGrafter"/>
</dbReference>
<dbReference type="Gene3D" id="1.25.40.10">
    <property type="entry name" value="Tetratricopeptide repeat domain"/>
    <property type="match status" value="1"/>
</dbReference>
<dbReference type="PANTHER" id="PTHR12875">
    <property type="entry name" value="GOLGI TO ER TRAFFIC PROTEIN 4 HOMOLOG"/>
    <property type="match status" value="1"/>
</dbReference>
<evidence type="ECO:0000256" key="2">
    <source>
        <dbReference type="SAM" id="MobiDB-lite"/>
    </source>
</evidence>
<dbReference type="EnsemblMetazoa" id="tetur37g00130.1">
    <property type="protein sequence ID" value="tetur37g00130.1"/>
    <property type="gene ID" value="tetur37g00130"/>
</dbReference>
<comment type="similarity">
    <text evidence="1">Belongs to the GET4 family.</text>
</comment>
<evidence type="ECO:0000313" key="4">
    <source>
        <dbReference type="Proteomes" id="UP000015104"/>
    </source>
</evidence>
<evidence type="ECO:0008006" key="5">
    <source>
        <dbReference type="Google" id="ProtNLM"/>
    </source>
</evidence>
<dbReference type="Pfam" id="PF04190">
    <property type="entry name" value="GET4"/>
    <property type="match status" value="1"/>
</dbReference>
<dbReference type="AlphaFoldDB" id="T1L3Y4"/>
<dbReference type="InterPro" id="IPR011990">
    <property type="entry name" value="TPR-like_helical_dom_sf"/>
</dbReference>
<feature type="compositionally biased region" description="Polar residues" evidence="2">
    <location>
        <begin position="338"/>
        <end position="371"/>
    </location>
</feature>
<reference evidence="4" key="1">
    <citation type="submission" date="2011-08" db="EMBL/GenBank/DDBJ databases">
        <authorList>
            <person name="Rombauts S."/>
        </authorList>
    </citation>
    <scope>NUCLEOTIDE SEQUENCE</scope>
    <source>
        <strain evidence="4">London</strain>
    </source>
</reference>
<dbReference type="PANTHER" id="PTHR12875:SF0">
    <property type="entry name" value="GOLGI TO ER TRAFFIC PROTEIN 4 HOMOLOG"/>
    <property type="match status" value="1"/>
</dbReference>
<feature type="region of interest" description="Disordered" evidence="2">
    <location>
        <begin position="321"/>
        <end position="371"/>
    </location>
</feature>
<keyword evidence="4" id="KW-1185">Reference proteome</keyword>
<dbReference type="Proteomes" id="UP000015104">
    <property type="component" value="Unassembled WGS sequence"/>
</dbReference>
<organism evidence="3 4">
    <name type="scientific">Tetranychus urticae</name>
    <name type="common">Two-spotted spider mite</name>
    <dbReference type="NCBI Taxonomy" id="32264"/>
    <lineage>
        <taxon>Eukaryota</taxon>
        <taxon>Metazoa</taxon>
        <taxon>Ecdysozoa</taxon>
        <taxon>Arthropoda</taxon>
        <taxon>Chelicerata</taxon>
        <taxon>Arachnida</taxon>
        <taxon>Acari</taxon>
        <taxon>Acariformes</taxon>
        <taxon>Trombidiformes</taxon>
        <taxon>Prostigmata</taxon>
        <taxon>Eleutherengona</taxon>
        <taxon>Raphignathae</taxon>
        <taxon>Tetranychoidea</taxon>
        <taxon>Tetranychidae</taxon>
        <taxon>Tetranychus</taxon>
    </lineage>
</organism>
<feature type="compositionally biased region" description="Acidic residues" evidence="2">
    <location>
        <begin position="321"/>
        <end position="333"/>
    </location>
</feature>
<sequence length="371" mass="41702">MYRTLHFRYVNSRRFKDLENLLYDGAILLLDRQQHNSGADLANLFIDTLSKDTDMKEAMKDEQEANNLSIRIGELLSRIPADTPERMKYTGEVLKLNSKIFPMQRIRRQFALILWKEKNYVDSRKHFLHASYTCGEDCALMLIEYHVDSGYKSEADLFIAQFILQLLCIKTSSSANIEEIKQPLTSSLSSSDVASSSSTSSDISHNCNLNNISPKSNQHAYAIVILQHYLAKHPLISKSDPPSTLPLINFLWFLLIAIEGGKTSTFNVLLDKYGPVLNRDPAYKEYLQRIGELYFGIRPVHSNRGGFGGFLSNFLQSFVEDNDDDSNDDEDGGDSSSTGVNTASGSAEQSANNSRTSLSARQNLQQSEDLD</sequence>
<proteinExistence type="inferred from homology"/>
<evidence type="ECO:0000256" key="1">
    <source>
        <dbReference type="ARBA" id="ARBA00005351"/>
    </source>
</evidence>